<evidence type="ECO:0000259" key="2">
    <source>
        <dbReference type="SMART" id="SM00645"/>
    </source>
</evidence>
<proteinExistence type="inferred from homology"/>
<dbReference type="SUPFAM" id="SSF54001">
    <property type="entry name" value="Cysteine proteinases"/>
    <property type="match status" value="1"/>
</dbReference>
<dbReference type="SMART" id="SM00645">
    <property type="entry name" value="Pept_C1"/>
    <property type="match status" value="1"/>
</dbReference>
<dbReference type="RefSeq" id="WP_248340860.1">
    <property type="nucleotide sequence ID" value="NZ_AP025592.1"/>
</dbReference>
<evidence type="ECO:0000256" key="1">
    <source>
        <dbReference type="ARBA" id="ARBA00008455"/>
    </source>
</evidence>
<dbReference type="Pfam" id="PF00112">
    <property type="entry name" value="Peptidase_C1"/>
    <property type="match status" value="1"/>
</dbReference>
<dbReference type="InterPro" id="IPR013128">
    <property type="entry name" value="Peptidase_C1A"/>
</dbReference>
<dbReference type="InterPro" id="IPR000668">
    <property type="entry name" value="Peptidase_C1A_C"/>
</dbReference>
<dbReference type="PROSITE" id="PS00639">
    <property type="entry name" value="THIOL_PROTEASE_HIS"/>
    <property type="match status" value="1"/>
</dbReference>
<gene>
    <name evidence="3" type="ORF">AMPC_22710</name>
</gene>
<evidence type="ECO:0000313" key="3">
    <source>
        <dbReference type="EMBL" id="BDG09158.1"/>
    </source>
</evidence>
<dbReference type="EMBL" id="AP025592">
    <property type="protein sequence ID" value="BDG09158.1"/>
    <property type="molecule type" value="Genomic_DNA"/>
</dbReference>
<organism evidence="3 4">
    <name type="scientific">Anaeromyxobacter paludicola</name>
    <dbReference type="NCBI Taxonomy" id="2918171"/>
    <lineage>
        <taxon>Bacteria</taxon>
        <taxon>Pseudomonadati</taxon>
        <taxon>Myxococcota</taxon>
        <taxon>Myxococcia</taxon>
        <taxon>Myxococcales</taxon>
        <taxon>Cystobacterineae</taxon>
        <taxon>Anaeromyxobacteraceae</taxon>
        <taxon>Anaeromyxobacter</taxon>
    </lineage>
</organism>
<keyword evidence="4" id="KW-1185">Reference proteome</keyword>
<dbReference type="PANTHER" id="PTHR12411">
    <property type="entry name" value="CYSTEINE PROTEASE FAMILY C1-RELATED"/>
    <property type="match status" value="1"/>
</dbReference>
<sequence>MTTPRTRKVQRYGWIPDLPDHRDLAWSAPPEAVAALPAAVDLRPGFAPPYDQGDLGSCTANAVAAAFQFARRKEGLTDFMPSRLFVYFNERVIEGTVSEDSGAMLRDGLKCVVQQGVCPERSRPPRDCDWPYDPAHFATRPPQRCYEVALDFQVLRYKRVARSVPQLKACLAAGFPFVFGFAVYESFETAEVARTGVASLPGPKERMLGGHAVVAVGYDDAARRFLVRNSWGERWGQAGYFTLPYAYLESEGLSADFWTIRQTE</sequence>
<comment type="similarity">
    <text evidence="1">Belongs to the peptidase C1 family.</text>
</comment>
<feature type="domain" description="Peptidase C1A papain C-terminal" evidence="2">
    <location>
        <begin position="36"/>
        <end position="256"/>
    </location>
</feature>
<reference evidence="4" key="1">
    <citation type="journal article" date="2022" name="Int. J. Syst. Evol. Microbiol.">
        <title>Anaeromyxobacter oryzae sp. nov., Anaeromyxobacter diazotrophicus sp. nov. and Anaeromyxobacter paludicola sp. nov., isolated from paddy soils.</title>
        <authorList>
            <person name="Itoh H."/>
            <person name="Xu Z."/>
            <person name="Mise K."/>
            <person name="Masuda Y."/>
            <person name="Ushijima N."/>
            <person name="Hayakawa C."/>
            <person name="Shiratori Y."/>
            <person name="Senoo K."/>
        </authorList>
    </citation>
    <scope>NUCLEOTIDE SEQUENCE [LARGE SCALE GENOMIC DNA]</scope>
    <source>
        <strain evidence="4">Red630</strain>
    </source>
</reference>
<accession>A0ABM7XBD4</accession>
<dbReference type="CDD" id="cd02619">
    <property type="entry name" value="Peptidase_C1"/>
    <property type="match status" value="1"/>
</dbReference>
<evidence type="ECO:0000313" key="4">
    <source>
        <dbReference type="Proteomes" id="UP001162734"/>
    </source>
</evidence>
<dbReference type="InterPro" id="IPR038765">
    <property type="entry name" value="Papain-like_cys_pep_sf"/>
</dbReference>
<dbReference type="Gene3D" id="3.90.70.10">
    <property type="entry name" value="Cysteine proteinases"/>
    <property type="match status" value="1"/>
</dbReference>
<dbReference type="InterPro" id="IPR025660">
    <property type="entry name" value="Pept_his_AS"/>
</dbReference>
<dbReference type="Proteomes" id="UP001162734">
    <property type="component" value="Chromosome"/>
</dbReference>
<name>A0ABM7XBD4_9BACT</name>
<protein>
    <submittedName>
        <fullName evidence="3">Peptidase C1</fullName>
    </submittedName>
</protein>